<accession>A0A2G1QKH5</accession>
<dbReference type="Proteomes" id="UP000221168">
    <property type="component" value="Unassembled WGS sequence"/>
</dbReference>
<keyword evidence="2" id="KW-1185">Reference proteome</keyword>
<sequence length="109" mass="12224">MFFFDGGDEAAETAWRDEAPVRVSSRQVLGGAVDELLDVARALDNSDHWPVEALSTDHLDFIQSLDLISQKLREIARIMGTYQEKTTDSFDMELHSGLESLQRRIAGGR</sequence>
<evidence type="ECO:0000313" key="1">
    <source>
        <dbReference type="EMBL" id="PHP65698.1"/>
    </source>
</evidence>
<protein>
    <submittedName>
        <fullName evidence="1">Uncharacterized protein</fullName>
    </submittedName>
</protein>
<proteinExistence type="predicted"/>
<reference evidence="1 2" key="1">
    <citation type="submission" date="2017-10" db="EMBL/GenBank/DDBJ databases">
        <title>Sedimentibacterium mangrovi gen. nov., sp. nov., a novel member of family Phyllobacteriacea isolated from mangrove sediment.</title>
        <authorList>
            <person name="Liao H."/>
            <person name="Tian Y."/>
        </authorList>
    </citation>
    <scope>NUCLEOTIDE SEQUENCE [LARGE SCALE GENOMIC DNA]</scope>
    <source>
        <strain evidence="1 2">X9-2-2</strain>
    </source>
</reference>
<organism evidence="1 2">
    <name type="scientific">Zhengella mangrovi</name>
    <dbReference type="NCBI Taxonomy" id="1982044"/>
    <lineage>
        <taxon>Bacteria</taxon>
        <taxon>Pseudomonadati</taxon>
        <taxon>Pseudomonadota</taxon>
        <taxon>Alphaproteobacteria</taxon>
        <taxon>Hyphomicrobiales</taxon>
        <taxon>Notoacmeibacteraceae</taxon>
        <taxon>Zhengella</taxon>
    </lineage>
</organism>
<gene>
    <name evidence="1" type="ORF">CSC94_17775</name>
</gene>
<dbReference type="AlphaFoldDB" id="A0A2G1QKH5"/>
<comment type="caution">
    <text evidence="1">The sequence shown here is derived from an EMBL/GenBank/DDBJ whole genome shotgun (WGS) entry which is preliminary data.</text>
</comment>
<dbReference type="EMBL" id="PDVP01000013">
    <property type="protein sequence ID" value="PHP65698.1"/>
    <property type="molecule type" value="Genomic_DNA"/>
</dbReference>
<evidence type="ECO:0000313" key="2">
    <source>
        <dbReference type="Proteomes" id="UP000221168"/>
    </source>
</evidence>
<name>A0A2G1QKH5_9HYPH</name>